<proteinExistence type="predicted"/>
<dbReference type="InterPro" id="IPR000086">
    <property type="entry name" value="NUDIX_hydrolase_dom"/>
</dbReference>
<dbReference type="PANTHER" id="PTHR43046">
    <property type="entry name" value="GDP-MANNOSE MANNOSYL HYDROLASE"/>
    <property type="match status" value="1"/>
</dbReference>
<dbReference type="Pfam" id="PF00293">
    <property type="entry name" value="NUDIX"/>
    <property type="match status" value="1"/>
</dbReference>
<evidence type="ECO:0000256" key="2">
    <source>
        <dbReference type="ARBA" id="ARBA00022801"/>
    </source>
</evidence>
<keyword evidence="2" id="KW-0378">Hydrolase</keyword>
<evidence type="ECO:0000313" key="5">
    <source>
        <dbReference type="Proteomes" id="UP000682713"/>
    </source>
</evidence>
<dbReference type="AlphaFoldDB" id="A0A942YLL6"/>
<protein>
    <submittedName>
        <fullName evidence="4">NUDIX domain-containing protein</fullName>
    </submittedName>
</protein>
<dbReference type="CDD" id="cd18880">
    <property type="entry name" value="NUDIX_ADPRase"/>
    <property type="match status" value="1"/>
</dbReference>
<evidence type="ECO:0000256" key="1">
    <source>
        <dbReference type="ARBA" id="ARBA00001946"/>
    </source>
</evidence>
<reference evidence="4 5" key="1">
    <citation type="submission" date="2021-05" db="EMBL/GenBank/DDBJ databases">
        <title>Novel Bacillus species.</title>
        <authorList>
            <person name="Liu G."/>
        </authorList>
    </citation>
    <scope>NUCLEOTIDE SEQUENCE [LARGE SCALE GENOMIC DNA]</scope>
    <source>
        <strain evidence="4 5">FJAT-49732</strain>
    </source>
</reference>
<evidence type="ECO:0000259" key="3">
    <source>
        <dbReference type="PROSITE" id="PS51462"/>
    </source>
</evidence>
<dbReference type="RefSeq" id="WP_213111331.1">
    <property type="nucleotide sequence ID" value="NZ_JAGYPJ010000001.1"/>
</dbReference>
<dbReference type="EMBL" id="JAGYPJ010000001">
    <property type="protein sequence ID" value="MBS4200792.1"/>
    <property type="molecule type" value="Genomic_DNA"/>
</dbReference>
<dbReference type="InterPro" id="IPR015797">
    <property type="entry name" value="NUDIX_hydrolase-like_dom_sf"/>
</dbReference>
<evidence type="ECO:0000313" key="4">
    <source>
        <dbReference type="EMBL" id="MBS4200792.1"/>
    </source>
</evidence>
<gene>
    <name evidence="4" type="ORF">KHA93_14245</name>
</gene>
<comment type="cofactor">
    <cofactor evidence="1">
        <name>Mg(2+)</name>
        <dbReference type="ChEBI" id="CHEBI:18420"/>
    </cofactor>
</comment>
<dbReference type="SUPFAM" id="SSF55811">
    <property type="entry name" value="Nudix"/>
    <property type="match status" value="1"/>
</dbReference>
<name>A0A942YLL6_9BACI</name>
<dbReference type="Proteomes" id="UP000682713">
    <property type="component" value="Unassembled WGS sequence"/>
</dbReference>
<keyword evidence="5" id="KW-1185">Reference proteome</keyword>
<comment type="caution">
    <text evidence="4">The sequence shown here is derived from an EMBL/GenBank/DDBJ whole genome shotgun (WGS) entry which is preliminary data.</text>
</comment>
<accession>A0A942YLL6</accession>
<organism evidence="4 5">
    <name type="scientific">Lederbergia citrisecunda</name>
    <dbReference type="NCBI Taxonomy" id="2833583"/>
    <lineage>
        <taxon>Bacteria</taxon>
        <taxon>Bacillati</taxon>
        <taxon>Bacillota</taxon>
        <taxon>Bacilli</taxon>
        <taxon>Bacillales</taxon>
        <taxon>Bacillaceae</taxon>
        <taxon>Lederbergia</taxon>
    </lineage>
</organism>
<feature type="domain" description="Nudix hydrolase" evidence="3">
    <location>
        <begin position="4"/>
        <end position="141"/>
    </location>
</feature>
<dbReference type="PROSITE" id="PS51462">
    <property type="entry name" value="NUDIX"/>
    <property type="match status" value="1"/>
</dbReference>
<dbReference type="PANTHER" id="PTHR43046:SF14">
    <property type="entry name" value="MUTT_NUDIX FAMILY PROTEIN"/>
    <property type="match status" value="1"/>
</dbReference>
<dbReference type="GO" id="GO:0016787">
    <property type="term" value="F:hydrolase activity"/>
    <property type="evidence" value="ECO:0007669"/>
    <property type="project" value="UniProtKB-KW"/>
</dbReference>
<sequence length="157" mass="17973">MNYPIRVRAGALIIKNNSILLVEFNDEKGIHYNLPAGGVEPNESVIEAVQREAMEEASVDVEVGPLAFVYEYAPHLNFNVYGNTHSLGLMFECEIKEGSTPKLPENPDENQTNVSWIPLSELENIKLYPNIKEHIMDYVQNKRNIELIEEQVLEKYR</sequence>
<dbReference type="Gene3D" id="3.90.79.10">
    <property type="entry name" value="Nucleoside Triphosphate Pyrophosphohydrolase"/>
    <property type="match status" value="1"/>
</dbReference>